<organism evidence="2 3">
    <name type="scientific">Halobacillus aidingensis</name>
    <dbReference type="NCBI Taxonomy" id="240303"/>
    <lineage>
        <taxon>Bacteria</taxon>
        <taxon>Bacillati</taxon>
        <taxon>Bacillota</taxon>
        <taxon>Bacilli</taxon>
        <taxon>Bacillales</taxon>
        <taxon>Bacillaceae</taxon>
        <taxon>Halobacillus</taxon>
    </lineage>
</organism>
<dbReference type="Pfam" id="PF02515">
    <property type="entry name" value="CoA_transf_3"/>
    <property type="match status" value="1"/>
</dbReference>
<dbReference type="SUPFAM" id="SSF89796">
    <property type="entry name" value="CoA-transferase family III (CaiB/BaiF)"/>
    <property type="match status" value="1"/>
</dbReference>
<name>A0A1H0LKK3_HALAD</name>
<dbReference type="InterPro" id="IPR003673">
    <property type="entry name" value="CoA-Trfase_fam_III"/>
</dbReference>
<evidence type="ECO:0000313" key="2">
    <source>
        <dbReference type="EMBL" id="SDO68566.1"/>
    </source>
</evidence>
<reference evidence="3" key="1">
    <citation type="submission" date="2016-10" db="EMBL/GenBank/DDBJ databases">
        <authorList>
            <person name="Varghese N."/>
            <person name="Submissions S."/>
        </authorList>
    </citation>
    <scope>NUCLEOTIDE SEQUENCE [LARGE SCALE GENOMIC DNA]</scope>
    <source>
        <strain evidence="3">CGMCC 1.3703</strain>
    </source>
</reference>
<proteinExistence type="predicted"/>
<dbReference type="InterPro" id="IPR044855">
    <property type="entry name" value="CoA-Trfase_III_dom3_sf"/>
</dbReference>
<dbReference type="Proteomes" id="UP000198860">
    <property type="component" value="Unassembled WGS sequence"/>
</dbReference>
<dbReference type="PANTHER" id="PTHR48207">
    <property type="entry name" value="SUCCINATE--HYDROXYMETHYLGLUTARATE COA-TRANSFERASE"/>
    <property type="match status" value="1"/>
</dbReference>
<dbReference type="Gene3D" id="3.40.50.10540">
    <property type="entry name" value="Crotonobetainyl-coa:carnitine coa-transferase, domain 1"/>
    <property type="match status" value="1"/>
</dbReference>
<dbReference type="AlphaFoldDB" id="A0A1H0LKK3"/>
<keyword evidence="3" id="KW-1185">Reference proteome</keyword>
<evidence type="ECO:0000256" key="1">
    <source>
        <dbReference type="ARBA" id="ARBA00022679"/>
    </source>
</evidence>
<gene>
    <name evidence="2" type="ORF">SAMN05421677_10746</name>
</gene>
<dbReference type="Gene3D" id="3.30.1540.10">
    <property type="entry name" value="formyl-coa transferase, domain 3"/>
    <property type="match status" value="1"/>
</dbReference>
<accession>A0A1H0LKK3</accession>
<dbReference type="InterPro" id="IPR050483">
    <property type="entry name" value="CoA-transferase_III_domain"/>
</dbReference>
<dbReference type="EMBL" id="FNIZ01000007">
    <property type="protein sequence ID" value="SDO68566.1"/>
    <property type="molecule type" value="Genomic_DNA"/>
</dbReference>
<dbReference type="InterPro" id="IPR023606">
    <property type="entry name" value="CoA-Trfase_III_dom_1_sf"/>
</dbReference>
<dbReference type="STRING" id="240303.SAMN05421677_10746"/>
<protein>
    <submittedName>
        <fullName evidence="2">Crotonobetainyl-CoA:carnitine CoA-transferase CaiB</fullName>
    </submittedName>
</protein>
<dbReference type="GO" id="GO:0008410">
    <property type="term" value="F:CoA-transferase activity"/>
    <property type="evidence" value="ECO:0007669"/>
    <property type="project" value="TreeGrafter"/>
</dbReference>
<evidence type="ECO:0000313" key="3">
    <source>
        <dbReference type="Proteomes" id="UP000198860"/>
    </source>
</evidence>
<dbReference type="PANTHER" id="PTHR48207:SF3">
    <property type="entry name" value="SUCCINATE--HYDROXYMETHYLGLUTARATE COA-TRANSFERASE"/>
    <property type="match status" value="1"/>
</dbReference>
<sequence>MVTAALEGIRVLDLTRVLAGPYCSMILGDLGADIIKVEAPGGSDETRTWGPPFKEGMSAYYLCANRNKKSLTLDLKSPEGKEVMEKLVKDSDVVINNFKTGTMERLGFGYDHLKEINPQIVFCSITGFGETGPYQHLPGYDFIIQAMSGLMSITGDDQSGPQKLGVAITDILTGLYACIGIQTALLERERSGKGQKIDLSLYDSAVSSLINIGSNFLMTGKVPERLGNHHANIVPYQTFRSLDGEMVIAVGNDRQFAQLCAIVGQPSLAADPLFSTNAGRVENRAELSRILQELLLKEDTAYWQSRCQEKQIPFGPIQSLEEVCKDEQLKAREMFLTCKHPKAGDVGMIGSPLKLSRTPVDYKQHPPEAGEHTEEILTRLGYDKTTIQEWKKDHKV</sequence>
<keyword evidence="1 2" id="KW-0808">Transferase</keyword>